<reference evidence="1" key="1">
    <citation type="submission" date="2019-07" db="EMBL/GenBank/DDBJ databases">
        <authorList>
            <person name="Dittberner H."/>
        </authorList>
    </citation>
    <scope>NUCLEOTIDE SEQUENCE [LARGE SCALE GENOMIC DNA]</scope>
</reference>
<evidence type="ECO:0000313" key="2">
    <source>
        <dbReference type="Proteomes" id="UP000489600"/>
    </source>
</evidence>
<dbReference type="InterPro" id="IPR046349">
    <property type="entry name" value="C1-like_sf"/>
</dbReference>
<gene>
    <name evidence="1" type="ORF">ANE_LOCUS24544</name>
</gene>
<sequence length="87" mass="10188">MAANEEETICRISHPTKPHTLSRRPGKVPPSGCFACDKEEFSPVSYHYYCTTCDVEFHGICHYYPRKITHPYHLQHPFTLTTQYTER</sequence>
<proteinExistence type="predicted"/>
<dbReference type="Proteomes" id="UP000489600">
    <property type="component" value="Unassembled WGS sequence"/>
</dbReference>
<dbReference type="AlphaFoldDB" id="A0A565CK56"/>
<name>A0A565CK56_9BRAS</name>
<dbReference type="EMBL" id="CABITT030000008">
    <property type="protein sequence ID" value="VVB14100.1"/>
    <property type="molecule type" value="Genomic_DNA"/>
</dbReference>
<comment type="caution">
    <text evidence="1">The sequence shown here is derived from an EMBL/GenBank/DDBJ whole genome shotgun (WGS) entry which is preliminary data.</text>
</comment>
<protein>
    <recommendedName>
        <fullName evidence="3">DC1 domain-containing protein</fullName>
    </recommendedName>
</protein>
<organism evidence="1 2">
    <name type="scientific">Arabis nemorensis</name>
    <dbReference type="NCBI Taxonomy" id="586526"/>
    <lineage>
        <taxon>Eukaryota</taxon>
        <taxon>Viridiplantae</taxon>
        <taxon>Streptophyta</taxon>
        <taxon>Embryophyta</taxon>
        <taxon>Tracheophyta</taxon>
        <taxon>Spermatophyta</taxon>
        <taxon>Magnoliopsida</taxon>
        <taxon>eudicotyledons</taxon>
        <taxon>Gunneridae</taxon>
        <taxon>Pentapetalae</taxon>
        <taxon>rosids</taxon>
        <taxon>malvids</taxon>
        <taxon>Brassicales</taxon>
        <taxon>Brassicaceae</taxon>
        <taxon>Arabideae</taxon>
        <taxon>Arabis</taxon>
    </lineage>
</organism>
<dbReference type="OrthoDB" id="1877533at2759"/>
<keyword evidence="2" id="KW-1185">Reference proteome</keyword>
<dbReference type="SUPFAM" id="SSF57889">
    <property type="entry name" value="Cysteine-rich domain"/>
    <property type="match status" value="1"/>
</dbReference>
<evidence type="ECO:0008006" key="3">
    <source>
        <dbReference type="Google" id="ProtNLM"/>
    </source>
</evidence>
<accession>A0A565CK56</accession>
<evidence type="ECO:0000313" key="1">
    <source>
        <dbReference type="EMBL" id="VVB14100.1"/>
    </source>
</evidence>